<dbReference type="InterPro" id="IPR036770">
    <property type="entry name" value="Ankyrin_rpt-contain_sf"/>
</dbReference>
<comment type="caution">
    <text evidence="4">The sequence shown here is derived from an EMBL/GenBank/DDBJ whole genome shotgun (WGS) entry which is preliminary data.</text>
</comment>
<proteinExistence type="predicted"/>
<evidence type="ECO:0000256" key="1">
    <source>
        <dbReference type="ARBA" id="ARBA00022737"/>
    </source>
</evidence>
<dbReference type="AlphaFoldDB" id="A0AAE0DK71"/>
<evidence type="ECO:0000313" key="4">
    <source>
        <dbReference type="EMBL" id="KAK3172255.1"/>
    </source>
</evidence>
<dbReference type="SUPFAM" id="SSF48403">
    <property type="entry name" value="Ankyrin repeat"/>
    <property type="match status" value="1"/>
</dbReference>
<feature type="repeat" description="ANK" evidence="3">
    <location>
        <begin position="535"/>
        <end position="567"/>
    </location>
</feature>
<gene>
    <name evidence="4" type="ORF">OEA41_005575</name>
</gene>
<reference evidence="4" key="1">
    <citation type="submission" date="2022-11" db="EMBL/GenBank/DDBJ databases">
        <title>Chromosomal genome sequence assembly and mating type (MAT) locus characterization of the leprose asexual lichenized fungus Lepraria neglecta (Nyl.) Erichsen.</title>
        <authorList>
            <person name="Allen J.L."/>
            <person name="Pfeffer B."/>
        </authorList>
    </citation>
    <scope>NUCLEOTIDE SEQUENCE</scope>
    <source>
        <strain evidence="4">Allen 5258</strain>
    </source>
</reference>
<keyword evidence="5" id="KW-1185">Reference proteome</keyword>
<name>A0AAE0DK71_9LECA</name>
<feature type="repeat" description="ANK" evidence="3">
    <location>
        <begin position="502"/>
        <end position="534"/>
    </location>
</feature>
<dbReference type="Proteomes" id="UP001276659">
    <property type="component" value="Unassembled WGS sequence"/>
</dbReference>
<keyword evidence="2 3" id="KW-0040">ANK repeat</keyword>
<dbReference type="PRINTS" id="PR01415">
    <property type="entry name" value="ANKYRIN"/>
</dbReference>
<evidence type="ECO:0000256" key="2">
    <source>
        <dbReference type="ARBA" id="ARBA00023043"/>
    </source>
</evidence>
<organism evidence="4 5">
    <name type="scientific">Lepraria neglecta</name>
    <dbReference type="NCBI Taxonomy" id="209136"/>
    <lineage>
        <taxon>Eukaryota</taxon>
        <taxon>Fungi</taxon>
        <taxon>Dikarya</taxon>
        <taxon>Ascomycota</taxon>
        <taxon>Pezizomycotina</taxon>
        <taxon>Lecanoromycetes</taxon>
        <taxon>OSLEUM clade</taxon>
        <taxon>Lecanoromycetidae</taxon>
        <taxon>Lecanorales</taxon>
        <taxon>Lecanorineae</taxon>
        <taxon>Stereocaulaceae</taxon>
        <taxon>Lepraria</taxon>
    </lineage>
</organism>
<dbReference type="InterPro" id="IPR002110">
    <property type="entry name" value="Ankyrin_rpt"/>
</dbReference>
<dbReference type="PROSITE" id="PS50088">
    <property type="entry name" value="ANK_REPEAT"/>
    <property type="match status" value="4"/>
</dbReference>
<dbReference type="EMBL" id="JASNWA010000007">
    <property type="protein sequence ID" value="KAK3172255.1"/>
    <property type="molecule type" value="Genomic_DNA"/>
</dbReference>
<evidence type="ECO:0000313" key="5">
    <source>
        <dbReference type="Proteomes" id="UP001276659"/>
    </source>
</evidence>
<sequence>MLKIQEILMRHGIDPDIARNVSMNELRNWELADIERIFAKVKRKPKTFCPFIDPDRFRRAWRQPQENQDYIRTILPSLYESDSPWLSPPQSLVLQAADEKAALCINADKQWSIRHSDYVALSHEWSEGLQQDKQRKAIHAEWIWTDVLSIPAGGGPTDNLDDDLLKIRIINSMPEIYANAEAVVIFDALVWQLQTRDALELAAVLICGLWVSRVWTFQEIKMARKALIINGWYHAIPWADVTRMLQVAAEKDSKRCHGLWLAFAIMGRDDKVNICIRGVSSACQRRRSGIDVDYARAFFPTFGLEWQNGMTREQGMQKIYYSQLEDTTRMIFSFGQPHLKIRPAWAPSSMNALEGMVTPPMLVQERGIRGDLFMAKISNVESRIKRFGRTALTLNVENGQIQCALVPSESEETIRNVDNAISQGKAYIITHEPSDALGFTENVLLLVEKADTADHDGFEAAVHCGALRLGGSPLHYDMDNQLQYMWYTQREDGIPTQLKQQEGESALHAAARNNDVSVVEDLLSKDCCIEDFDSRGWTPLHIAAARGNLEVLRCLVAHTGKVDIAGEQMSNDTPLGLAAEYDKADAIEILACAGAIIEARNSCNNTPLMVAALEGCSGAVRKLVELGAEVNCHNSLESALFLLCGRTNKREARLEILQTMLDAGACPDGIENPMGWTPLHKAAE</sequence>
<protein>
    <recommendedName>
        <fullName evidence="6">Ankyrin</fullName>
    </recommendedName>
</protein>
<dbReference type="Gene3D" id="1.25.40.20">
    <property type="entry name" value="Ankyrin repeat-containing domain"/>
    <property type="match status" value="1"/>
</dbReference>
<accession>A0AAE0DK71</accession>
<dbReference type="Pfam" id="PF12796">
    <property type="entry name" value="Ank_2"/>
    <property type="match status" value="2"/>
</dbReference>
<dbReference type="PROSITE" id="PS50297">
    <property type="entry name" value="ANK_REP_REGION"/>
    <property type="match status" value="3"/>
</dbReference>
<feature type="repeat" description="ANK" evidence="3">
    <location>
        <begin position="603"/>
        <end position="635"/>
    </location>
</feature>
<dbReference type="PANTHER" id="PTHR24198">
    <property type="entry name" value="ANKYRIN REPEAT AND PROTEIN KINASE DOMAIN-CONTAINING PROTEIN"/>
    <property type="match status" value="1"/>
</dbReference>
<dbReference type="PANTHER" id="PTHR24198:SF165">
    <property type="entry name" value="ANKYRIN REPEAT-CONTAINING PROTEIN-RELATED"/>
    <property type="match status" value="1"/>
</dbReference>
<keyword evidence="1" id="KW-0677">Repeat</keyword>
<feature type="repeat" description="ANK" evidence="3">
    <location>
        <begin position="570"/>
        <end position="602"/>
    </location>
</feature>
<evidence type="ECO:0000256" key="3">
    <source>
        <dbReference type="PROSITE-ProRule" id="PRU00023"/>
    </source>
</evidence>
<evidence type="ECO:0008006" key="6">
    <source>
        <dbReference type="Google" id="ProtNLM"/>
    </source>
</evidence>
<dbReference type="SMART" id="SM00248">
    <property type="entry name" value="ANK"/>
    <property type="match status" value="5"/>
</dbReference>